<dbReference type="EMBL" id="BGPR01000528">
    <property type="protein sequence ID" value="GBM24902.1"/>
    <property type="molecule type" value="Genomic_DNA"/>
</dbReference>
<keyword evidence="3" id="KW-1185">Reference proteome</keyword>
<organism evidence="2 3">
    <name type="scientific">Araneus ventricosus</name>
    <name type="common">Orbweaver spider</name>
    <name type="synonym">Epeira ventricosa</name>
    <dbReference type="NCBI Taxonomy" id="182803"/>
    <lineage>
        <taxon>Eukaryota</taxon>
        <taxon>Metazoa</taxon>
        <taxon>Ecdysozoa</taxon>
        <taxon>Arthropoda</taxon>
        <taxon>Chelicerata</taxon>
        <taxon>Arachnida</taxon>
        <taxon>Araneae</taxon>
        <taxon>Araneomorphae</taxon>
        <taxon>Entelegynae</taxon>
        <taxon>Araneoidea</taxon>
        <taxon>Araneidae</taxon>
        <taxon>Araneus</taxon>
    </lineage>
</organism>
<feature type="compositionally biased region" description="Polar residues" evidence="1">
    <location>
        <begin position="79"/>
        <end position="108"/>
    </location>
</feature>
<feature type="region of interest" description="Disordered" evidence="1">
    <location>
        <begin position="77"/>
        <end position="108"/>
    </location>
</feature>
<protein>
    <submittedName>
        <fullName evidence="2">Uncharacterized protein</fullName>
    </submittedName>
</protein>
<evidence type="ECO:0000313" key="3">
    <source>
        <dbReference type="Proteomes" id="UP000499080"/>
    </source>
</evidence>
<accession>A0A4Y2E6V4</accession>
<evidence type="ECO:0000313" key="2">
    <source>
        <dbReference type="EMBL" id="GBM24902.1"/>
    </source>
</evidence>
<name>A0A4Y2E6V4_ARAVE</name>
<reference evidence="2 3" key="1">
    <citation type="journal article" date="2019" name="Sci. Rep.">
        <title>Orb-weaving spider Araneus ventricosus genome elucidates the spidroin gene catalogue.</title>
        <authorList>
            <person name="Kono N."/>
            <person name="Nakamura H."/>
            <person name="Ohtoshi R."/>
            <person name="Moran D.A.P."/>
            <person name="Shinohara A."/>
            <person name="Yoshida Y."/>
            <person name="Fujiwara M."/>
            <person name="Mori M."/>
            <person name="Tomita M."/>
            <person name="Arakawa K."/>
        </authorList>
    </citation>
    <scope>NUCLEOTIDE SEQUENCE [LARGE SCALE GENOMIC DNA]</scope>
</reference>
<dbReference type="AlphaFoldDB" id="A0A4Y2E6V4"/>
<dbReference type="Proteomes" id="UP000499080">
    <property type="component" value="Unassembled WGS sequence"/>
</dbReference>
<evidence type="ECO:0000256" key="1">
    <source>
        <dbReference type="SAM" id="MobiDB-lite"/>
    </source>
</evidence>
<comment type="caution">
    <text evidence="2">The sequence shown here is derived from an EMBL/GenBank/DDBJ whole genome shotgun (WGS) entry which is preliminary data.</text>
</comment>
<sequence length="298" mass="34266">MIKNLLFHALAHLDGSLVEEFWVVFFWFKDYYTQSEFPQKYIENPVYDMFDRNQLLTALTSPQFSLHCYEGPVSIKESVPSTESSVPQETNDQPANQNGNDKSVSQDGNSEVNSYKIIVLARLACARKKPQDLEIPPGDLYFISSECPPLTHIVEALSEASSHKLHDGANLFMEYFNLILCNICLTEHTNRHISYNLHQNWCVLKTRKFDSKKLTHDFKKVLEPVLDSIGSFLAIAELNIFSRTTFEDEKFKIGGKIKKSLLFQESAIQPRVNMWFSEELTLPSIEFPKEENVNSEEL</sequence>
<proteinExistence type="predicted"/>
<gene>
    <name evidence="2" type="ORF">AVEN_23438_1</name>
</gene>